<evidence type="ECO:0000313" key="11">
    <source>
        <dbReference type="EMBL" id="OAY59271.1"/>
    </source>
</evidence>
<comment type="caution">
    <text evidence="11">The sequence shown here is derived from an EMBL/GenBank/DDBJ whole genome shotgun (WGS) entry which is preliminary data.</text>
</comment>
<dbReference type="SUPFAM" id="SSF51126">
    <property type="entry name" value="Pectin lyase-like"/>
    <property type="match status" value="1"/>
</dbReference>
<feature type="signal peptide" evidence="10">
    <location>
        <begin position="1"/>
        <end position="25"/>
    </location>
</feature>
<dbReference type="OMA" id="YRNLYMN"/>
<dbReference type="PANTHER" id="PTHR31375">
    <property type="match status" value="1"/>
</dbReference>
<dbReference type="GO" id="GO:0004650">
    <property type="term" value="F:polygalacturonase activity"/>
    <property type="evidence" value="ECO:0007669"/>
    <property type="project" value="InterPro"/>
</dbReference>
<dbReference type="SMART" id="SM00710">
    <property type="entry name" value="PbH1"/>
    <property type="match status" value="7"/>
</dbReference>
<feature type="chain" id="PRO_5012542062" description="Polygalacturonase" evidence="10">
    <location>
        <begin position="26"/>
        <end position="392"/>
    </location>
</feature>
<proteinExistence type="inferred from homology"/>
<dbReference type="OrthoDB" id="187139at2759"/>
<name>A0A2C9WIC5_MANES</name>
<comment type="subcellular location">
    <subcellularLocation>
        <location evidence="1">Secreted</location>
        <location evidence="1">Cell wall</location>
    </subcellularLocation>
</comment>
<dbReference type="EMBL" id="CM004387">
    <property type="protein sequence ID" value="OAY59271.1"/>
    <property type="molecule type" value="Genomic_DNA"/>
</dbReference>
<keyword evidence="12" id="KW-1185">Reference proteome</keyword>
<dbReference type="InterPro" id="IPR012334">
    <property type="entry name" value="Pectin_lyas_fold"/>
</dbReference>
<keyword evidence="10" id="KW-0732">Signal</keyword>
<dbReference type="STRING" id="3983.A0A2C9WIC5"/>
<dbReference type="FunFam" id="2.160.20.10:FF:000016">
    <property type="entry name" value="Polygalacturonase 7"/>
    <property type="match status" value="1"/>
</dbReference>
<gene>
    <name evidence="11" type="ORF">MANES_01G019200v8</name>
</gene>
<comment type="similarity">
    <text evidence="2 9">Belongs to the glycosyl hydrolase 28 family.</text>
</comment>
<evidence type="ECO:0008006" key="13">
    <source>
        <dbReference type="Google" id="ProtNLM"/>
    </source>
</evidence>
<dbReference type="GO" id="GO:0005975">
    <property type="term" value="P:carbohydrate metabolic process"/>
    <property type="evidence" value="ECO:0007669"/>
    <property type="project" value="InterPro"/>
</dbReference>
<evidence type="ECO:0000256" key="2">
    <source>
        <dbReference type="ARBA" id="ARBA00008834"/>
    </source>
</evidence>
<evidence type="ECO:0000313" key="12">
    <source>
        <dbReference type="Proteomes" id="UP000091857"/>
    </source>
</evidence>
<accession>A0A2C9WIC5</accession>
<sequence>MAKDHISSLLAAVLTMFYTISLATAARYSVLNYGAMSDGRTDSTKAFLAAWTQACGSTKPTTLYVPRGKFLLRNVVFNGPCKNNAILVFIAGTLVAPSDYRVIGNAENWISFQYVNGVTVSGGVLDGQGPGLWACKNSGKNCPGGATSLRFSNSDNIVVSGLTSLNSQLYHVVFNGCNNVKVQGVTLSASGNSPNTDGIHVQLSSGVTILNSRIRTGDDCVSIGAGTANLRIENVACGPGHGISIGSLGKDLQEPGVENVTVKTVTITGTQNGLRIKTWGRPSSGFVRNVLFQHVIMNNVQNPIVIDQNYCPDNENCPGQDSGVKISDVTYQDVHGTSATKVAVRFDCSKKKPCTGIKMEDVKLTYKNLPADASCKNADGTAFGVIQPSSCL</sequence>
<evidence type="ECO:0000256" key="5">
    <source>
        <dbReference type="ARBA" id="ARBA00022801"/>
    </source>
</evidence>
<protein>
    <recommendedName>
        <fullName evidence="13">Polygalacturonase</fullName>
    </recommendedName>
</protein>
<keyword evidence="7" id="KW-0961">Cell wall biogenesis/degradation</keyword>
<dbReference type="AlphaFoldDB" id="A0A2C9WIC5"/>
<evidence type="ECO:0000256" key="8">
    <source>
        <dbReference type="PROSITE-ProRule" id="PRU10052"/>
    </source>
</evidence>
<dbReference type="PROSITE" id="PS00502">
    <property type="entry name" value="POLYGALACTURONASE"/>
    <property type="match status" value="1"/>
</dbReference>
<evidence type="ECO:0000256" key="3">
    <source>
        <dbReference type="ARBA" id="ARBA00022512"/>
    </source>
</evidence>
<evidence type="ECO:0000256" key="10">
    <source>
        <dbReference type="SAM" id="SignalP"/>
    </source>
</evidence>
<feature type="active site" evidence="8">
    <location>
        <position position="241"/>
    </location>
</feature>
<dbReference type="Gene3D" id="2.160.20.10">
    <property type="entry name" value="Single-stranded right-handed beta-helix, Pectin lyase-like"/>
    <property type="match status" value="1"/>
</dbReference>
<evidence type="ECO:0000256" key="6">
    <source>
        <dbReference type="ARBA" id="ARBA00023295"/>
    </source>
</evidence>
<evidence type="ECO:0000256" key="1">
    <source>
        <dbReference type="ARBA" id="ARBA00004191"/>
    </source>
</evidence>
<dbReference type="Gramene" id="Manes.01G019200.1.v8.1">
    <property type="protein sequence ID" value="Manes.01G019200.1.v8.1.CDS"/>
    <property type="gene ID" value="Manes.01G019200.v8.1"/>
</dbReference>
<dbReference type="Proteomes" id="UP000091857">
    <property type="component" value="Chromosome 1"/>
</dbReference>
<dbReference type="GO" id="GO:0071555">
    <property type="term" value="P:cell wall organization"/>
    <property type="evidence" value="ECO:0007669"/>
    <property type="project" value="UniProtKB-KW"/>
</dbReference>
<keyword evidence="3" id="KW-0134">Cell wall</keyword>
<organism evidence="11 12">
    <name type="scientific">Manihot esculenta</name>
    <name type="common">Cassava</name>
    <name type="synonym">Jatropha manihot</name>
    <dbReference type="NCBI Taxonomy" id="3983"/>
    <lineage>
        <taxon>Eukaryota</taxon>
        <taxon>Viridiplantae</taxon>
        <taxon>Streptophyta</taxon>
        <taxon>Embryophyta</taxon>
        <taxon>Tracheophyta</taxon>
        <taxon>Spermatophyta</taxon>
        <taxon>Magnoliopsida</taxon>
        <taxon>eudicotyledons</taxon>
        <taxon>Gunneridae</taxon>
        <taxon>Pentapetalae</taxon>
        <taxon>rosids</taxon>
        <taxon>fabids</taxon>
        <taxon>Malpighiales</taxon>
        <taxon>Euphorbiaceae</taxon>
        <taxon>Crotonoideae</taxon>
        <taxon>Manihoteae</taxon>
        <taxon>Manihot</taxon>
    </lineage>
</organism>
<keyword evidence="5 9" id="KW-0378">Hydrolase</keyword>
<keyword evidence="6 9" id="KW-0326">Glycosidase</keyword>
<dbReference type="Pfam" id="PF00295">
    <property type="entry name" value="Glyco_hydro_28"/>
    <property type="match status" value="1"/>
</dbReference>
<dbReference type="InterPro" id="IPR000743">
    <property type="entry name" value="Glyco_hydro_28"/>
</dbReference>
<evidence type="ECO:0000256" key="4">
    <source>
        <dbReference type="ARBA" id="ARBA00022525"/>
    </source>
</evidence>
<evidence type="ECO:0000256" key="9">
    <source>
        <dbReference type="RuleBase" id="RU361169"/>
    </source>
</evidence>
<keyword evidence="4" id="KW-0964">Secreted</keyword>
<dbReference type="InterPro" id="IPR011050">
    <property type="entry name" value="Pectin_lyase_fold/virulence"/>
</dbReference>
<dbReference type="InterPro" id="IPR006626">
    <property type="entry name" value="PbH1"/>
</dbReference>
<evidence type="ECO:0000256" key="7">
    <source>
        <dbReference type="ARBA" id="ARBA00023316"/>
    </source>
</evidence>
<reference evidence="12" key="1">
    <citation type="journal article" date="2016" name="Nat. Biotechnol.">
        <title>Sequencing wild and cultivated cassava and related species reveals extensive interspecific hybridization and genetic diversity.</title>
        <authorList>
            <person name="Bredeson J.V."/>
            <person name="Lyons J.B."/>
            <person name="Prochnik S.E."/>
            <person name="Wu G.A."/>
            <person name="Ha C.M."/>
            <person name="Edsinger-Gonzales E."/>
            <person name="Grimwood J."/>
            <person name="Schmutz J."/>
            <person name="Rabbi I.Y."/>
            <person name="Egesi C."/>
            <person name="Nauluvula P."/>
            <person name="Lebot V."/>
            <person name="Ndunguru J."/>
            <person name="Mkamilo G."/>
            <person name="Bart R.S."/>
            <person name="Setter T.L."/>
            <person name="Gleadow R.M."/>
            <person name="Kulakow P."/>
            <person name="Ferguson M.E."/>
            <person name="Rounsley S."/>
            <person name="Rokhsar D.S."/>
        </authorList>
    </citation>
    <scope>NUCLEOTIDE SEQUENCE [LARGE SCALE GENOMIC DNA]</scope>
    <source>
        <strain evidence="12">cv. AM560-2</strain>
    </source>
</reference>